<evidence type="ECO:0008006" key="4">
    <source>
        <dbReference type="Google" id="ProtNLM"/>
    </source>
</evidence>
<feature type="chain" id="PRO_5030642035" description="Lipase (Class 3)" evidence="1">
    <location>
        <begin position="20"/>
        <end position="324"/>
    </location>
</feature>
<dbReference type="Pfam" id="PF26363">
    <property type="entry name" value="Phospholipase-like"/>
    <property type="match status" value="1"/>
</dbReference>
<evidence type="ECO:0000313" key="3">
    <source>
        <dbReference type="Proteomes" id="UP000535937"/>
    </source>
</evidence>
<evidence type="ECO:0000313" key="2">
    <source>
        <dbReference type="EMBL" id="MBB3061391.1"/>
    </source>
</evidence>
<dbReference type="RefSeq" id="WP_183459730.1">
    <property type="nucleotide sequence ID" value="NZ_JACHWZ010000009.1"/>
</dbReference>
<dbReference type="SUPFAM" id="SSF53474">
    <property type="entry name" value="alpha/beta-Hydrolases"/>
    <property type="match status" value="1"/>
</dbReference>
<dbReference type="AlphaFoldDB" id="A0A7W4Z9A3"/>
<comment type="caution">
    <text evidence="2">The sequence shown here is derived from an EMBL/GenBank/DDBJ whole genome shotgun (WGS) entry which is preliminary data.</text>
</comment>
<reference evidence="2 3" key="1">
    <citation type="submission" date="2020-08" db="EMBL/GenBank/DDBJ databases">
        <title>Genomic Encyclopedia of Type Strains, Phase III (KMG-III): the genomes of soil and plant-associated and newly described type strains.</title>
        <authorList>
            <person name="Whitman W."/>
        </authorList>
    </citation>
    <scope>NUCLEOTIDE SEQUENCE [LARGE SCALE GENOMIC DNA]</scope>
    <source>
        <strain evidence="2 3">CECT 8799</strain>
    </source>
</reference>
<accession>A0A7W4Z9A3</accession>
<dbReference type="Gene3D" id="3.40.50.1820">
    <property type="entry name" value="alpha/beta hydrolase"/>
    <property type="match status" value="1"/>
</dbReference>
<gene>
    <name evidence="2" type="ORF">FHS09_002224</name>
</gene>
<dbReference type="EMBL" id="JACHWZ010000009">
    <property type="protein sequence ID" value="MBB3061391.1"/>
    <property type="molecule type" value="Genomic_DNA"/>
</dbReference>
<dbReference type="InterPro" id="IPR029058">
    <property type="entry name" value="AB_hydrolase_fold"/>
</dbReference>
<keyword evidence="1" id="KW-0732">Signal</keyword>
<name>A0A7W4Z9A3_9GAMM</name>
<proteinExistence type="predicted"/>
<protein>
    <recommendedName>
        <fullName evidence="4">Lipase (Class 3)</fullName>
    </recommendedName>
</protein>
<feature type="signal peptide" evidence="1">
    <location>
        <begin position="1"/>
        <end position="19"/>
    </location>
</feature>
<sequence length="324" mass="37062">MKRPLLTVFLLFYFTLVNAADSNSSHCTTDLSYGCLDTRILQSFWYGSPNDENVSKYLSREKTFAKYSWKHAIASSVVYKRESHEEPLPKLENLGWKNILCSSDKSNCVQNEEDDIGFYADAWLTENHEIVIAFRGTDSVWKDFFKGNLAFAPLIFGRTQFDAALDFSRDILDQAENEEFEFYSVIFTGHSLGGGLAQFTQRFFDKSKSIVFDPSPNRGRLYSLFTLADSQPLNAVRVYEKGEILESFRKGLDPDFKFDWEPNKLGKSTIWMDFYDDGPSKAHSIRDFAMSLIKLSAIDGDNTAAEYLSVIDTTREKNYKATVM</sequence>
<organism evidence="2 3">
    <name type="scientific">Microbulbifer rhizosphaerae</name>
    <dbReference type="NCBI Taxonomy" id="1562603"/>
    <lineage>
        <taxon>Bacteria</taxon>
        <taxon>Pseudomonadati</taxon>
        <taxon>Pseudomonadota</taxon>
        <taxon>Gammaproteobacteria</taxon>
        <taxon>Cellvibrionales</taxon>
        <taxon>Microbulbiferaceae</taxon>
        <taxon>Microbulbifer</taxon>
    </lineage>
</organism>
<evidence type="ECO:0000256" key="1">
    <source>
        <dbReference type="SAM" id="SignalP"/>
    </source>
</evidence>
<keyword evidence="3" id="KW-1185">Reference proteome</keyword>
<dbReference type="Proteomes" id="UP000535937">
    <property type="component" value="Unassembled WGS sequence"/>
</dbReference>